<evidence type="ECO:0000256" key="2">
    <source>
        <dbReference type="ARBA" id="ARBA00006275"/>
    </source>
</evidence>
<dbReference type="RefSeq" id="WP_047788445.1">
    <property type="nucleotide sequence ID" value="NZ_CANLMG010000003.1"/>
</dbReference>
<comment type="similarity">
    <text evidence="2">Belongs to the SusD family.</text>
</comment>
<dbReference type="Proteomes" id="UP000269693">
    <property type="component" value="Chromosome"/>
</dbReference>
<evidence type="ECO:0000259" key="6">
    <source>
        <dbReference type="Pfam" id="PF07980"/>
    </source>
</evidence>
<evidence type="ECO:0000256" key="5">
    <source>
        <dbReference type="ARBA" id="ARBA00023237"/>
    </source>
</evidence>
<keyword evidence="3" id="KW-0732">Signal</keyword>
<feature type="domain" description="RagB/SusD" evidence="6">
    <location>
        <begin position="346"/>
        <end position="492"/>
    </location>
</feature>
<evidence type="ECO:0000259" key="7">
    <source>
        <dbReference type="Pfam" id="PF14322"/>
    </source>
</evidence>
<dbReference type="Proteomes" id="UP001056837">
    <property type="component" value="Chromosome"/>
</dbReference>
<dbReference type="InterPro" id="IPR033985">
    <property type="entry name" value="SusD-like_N"/>
</dbReference>
<keyword evidence="5" id="KW-0998">Cell outer membrane</keyword>
<dbReference type="Gene3D" id="1.25.40.390">
    <property type="match status" value="1"/>
</dbReference>
<reference evidence="8 10" key="1">
    <citation type="submission" date="2018-09" db="EMBL/GenBank/DDBJ databases">
        <title>Insights into the microbiota of Asian seabass (Lates calcarifer) with tenacibaculosis symptoms and description of sp. nov. Tenacibaculum singaporense.</title>
        <authorList>
            <person name="Miyake S."/>
            <person name="Soh M."/>
            <person name="Azman M.N."/>
            <person name="Ngoh S.Y."/>
            <person name="Orban L."/>
            <person name="Seedorf H."/>
        </authorList>
    </citation>
    <scope>NUCLEOTIDE SEQUENCE [LARGE SCALE GENOMIC DNA]</scope>
    <source>
        <strain evidence="8 10">DSM 13764</strain>
    </source>
</reference>
<evidence type="ECO:0000256" key="3">
    <source>
        <dbReference type="ARBA" id="ARBA00022729"/>
    </source>
</evidence>
<accession>A0AAE9MPV4</accession>
<reference evidence="9" key="2">
    <citation type="submission" date="2020-04" db="EMBL/GenBank/DDBJ databases">
        <title>Tenacibaculum mesophilum bac2.</title>
        <authorList>
            <person name="Li M."/>
        </authorList>
    </citation>
    <scope>NUCLEOTIDE SEQUENCE</scope>
    <source>
        <strain evidence="9">Bac2</strain>
    </source>
</reference>
<dbReference type="InterPro" id="IPR011990">
    <property type="entry name" value="TPR-like_helical_dom_sf"/>
</dbReference>
<evidence type="ECO:0000313" key="8">
    <source>
        <dbReference type="EMBL" id="AZJ33722.1"/>
    </source>
</evidence>
<keyword evidence="10" id="KW-1185">Reference proteome</keyword>
<keyword evidence="4" id="KW-0472">Membrane</keyword>
<dbReference type="InterPro" id="IPR012944">
    <property type="entry name" value="SusD_RagB_dom"/>
</dbReference>
<dbReference type="Pfam" id="PF14322">
    <property type="entry name" value="SusD-like_3"/>
    <property type="match status" value="1"/>
</dbReference>
<feature type="domain" description="SusD-like N-terminal" evidence="7">
    <location>
        <begin position="101"/>
        <end position="241"/>
    </location>
</feature>
<comment type="subcellular location">
    <subcellularLocation>
        <location evidence="1">Cell outer membrane</location>
    </subcellularLocation>
</comment>
<dbReference type="SUPFAM" id="SSF48452">
    <property type="entry name" value="TPR-like"/>
    <property type="match status" value="1"/>
</dbReference>
<dbReference type="AlphaFoldDB" id="A0AAE9MPV4"/>
<protein>
    <submittedName>
        <fullName evidence="9">RagB/SusD family nutrient uptake outer membrane protein</fullName>
    </submittedName>
</protein>
<organism evidence="9 11">
    <name type="scientific">Tenacibaculum mesophilum</name>
    <dbReference type="NCBI Taxonomy" id="104268"/>
    <lineage>
        <taxon>Bacteria</taxon>
        <taxon>Pseudomonadati</taxon>
        <taxon>Bacteroidota</taxon>
        <taxon>Flavobacteriia</taxon>
        <taxon>Flavobacteriales</taxon>
        <taxon>Flavobacteriaceae</taxon>
        <taxon>Tenacibaculum</taxon>
    </lineage>
</organism>
<dbReference type="PROSITE" id="PS51257">
    <property type="entry name" value="PROKAR_LIPOPROTEIN"/>
    <property type="match status" value="1"/>
</dbReference>
<evidence type="ECO:0000256" key="1">
    <source>
        <dbReference type="ARBA" id="ARBA00004442"/>
    </source>
</evidence>
<gene>
    <name evidence="8" type="ORF">D6200_14560</name>
    <name evidence="9" type="ORF">HER15_13290</name>
</gene>
<dbReference type="EMBL" id="CP032544">
    <property type="protein sequence ID" value="AZJ33722.1"/>
    <property type="molecule type" value="Genomic_DNA"/>
</dbReference>
<dbReference type="Pfam" id="PF07980">
    <property type="entry name" value="SusD_RagB"/>
    <property type="match status" value="1"/>
</dbReference>
<evidence type="ECO:0000313" key="11">
    <source>
        <dbReference type="Proteomes" id="UP001056837"/>
    </source>
</evidence>
<evidence type="ECO:0000256" key="4">
    <source>
        <dbReference type="ARBA" id="ARBA00023136"/>
    </source>
</evidence>
<dbReference type="GO" id="GO:0009279">
    <property type="term" value="C:cell outer membrane"/>
    <property type="evidence" value="ECO:0007669"/>
    <property type="project" value="UniProtKB-SubCell"/>
</dbReference>
<proteinExistence type="inferred from homology"/>
<sequence>MKKYIKPILLGAITAFSVSCSDDFLEESPTENVTVNDVAETGKIYPDILDGTLRGIYETMFQVETGGTEDHEDYGQKGYDLISDILSGDIALAQNIYNRYSNVAQLTSTNDFTFTTPNFIAWRYYYRIINSSNLVIKSLGGNDAAITDANREQMGQAKALRAYGYFYLTQLYIPEYTPTSKVLPIYTEANSEAQPQSTTEEVYKLMIKDLEESISLLDSYSRSNLYQINKHVAKGLLAYVYASRGLNDDNIKAKELAEEVITEGGFPLTSKKKVTGGFNNVAENPSWMWGVDLTIDNGLDLVSWWGQMDYYTFSYQSFGDLKQIDLGLYNSIKDKDVRKTQFDGDTDSGSYLMPINKFYHPAKKFRGQRNVDTDYIYMRVDEMYLLSAEMSAKEGLEGDAKNRLKDLLAERYDDVADYAYVDGLSGQALQDEIYLQTRIEFWGEGKSYLALKRNKATLTRGSNHLYLAGDSMNYNDDRLVLEIPQAEVQNNPFIN</sequence>
<evidence type="ECO:0000313" key="9">
    <source>
        <dbReference type="EMBL" id="UTD16386.1"/>
    </source>
</evidence>
<evidence type="ECO:0000313" key="10">
    <source>
        <dbReference type="Proteomes" id="UP000269693"/>
    </source>
</evidence>
<name>A0AAE9MPV4_9FLAO</name>
<dbReference type="EMBL" id="CP050861">
    <property type="protein sequence ID" value="UTD16386.1"/>
    <property type="molecule type" value="Genomic_DNA"/>
</dbReference>